<name>A0A9X6RLJ5_HYPEX</name>
<dbReference type="Gene3D" id="3.40.50.1000">
    <property type="entry name" value="HAD superfamily/HAD-like"/>
    <property type="match status" value="1"/>
</dbReference>
<dbReference type="SFLD" id="SFLDG01129">
    <property type="entry name" value="C1.5:_HAD__Beta-PGM__Phosphata"/>
    <property type="match status" value="1"/>
</dbReference>
<dbReference type="Proteomes" id="UP000192578">
    <property type="component" value="Unassembled WGS sequence"/>
</dbReference>
<evidence type="ECO:0000256" key="6">
    <source>
        <dbReference type="ARBA" id="ARBA00052504"/>
    </source>
</evidence>
<dbReference type="FunFam" id="1.10.150.240:FF:000001">
    <property type="entry name" value="Haloacid dehalogenase-like hydrolase domain"/>
    <property type="match status" value="1"/>
</dbReference>
<keyword evidence="4" id="KW-0378">Hydrolase</keyword>
<dbReference type="SUPFAM" id="SSF56784">
    <property type="entry name" value="HAD-like"/>
    <property type="match status" value="1"/>
</dbReference>
<comment type="similarity">
    <text evidence="2">Belongs to the HAD-like hydrolase superfamily. CbbY/CbbZ/Gph/YieH family.</text>
</comment>
<gene>
    <name evidence="9" type="ORF">BV898_16518</name>
</gene>
<evidence type="ECO:0000256" key="8">
    <source>
        <dbReference type="ARBA" id="ARBA00083904"/>
    </source>
</evidence>
<evidence type="ECO:0000256" key="3">
    <source>
        <dbReference type="ARBA" id="ARBA00022723"/>
    </source>
</evidence>
<dbReference type="Gene3D" id="1.10.150.240">
    <property type="entry name" value="Putative phosphatase, domain 2"/>
    <property type="match status" value="1"/>
</dbReference>
<sequence length="242" mass="27303">MTGIEEPSSTPTSRVITHVIFDLDGLLLNTEIFYTQILMEYAARFGKEFTWELKQQQMGRKEHESAQLAIDYLGLPITAEEYCRHVREELTRLLPTSQFLPGAVKLVSHLHRHGIPLAIATGSDSFTFKKKTMNHGDFLLMFTHWVLSGDDPMVRSGKPAPDIFLVCNDRFKDPPKPENVLVFEDALNGVTAGVAAGMPVVAVPDERANWEDFRHAAVILKSLLDFKPEDFGLPPYDHHSHH</sequence>
<dbReference type="EC" id="3.1.3.96" evidence="7"/>
<evidence type="ECO:0000313" key="9">
    <source>
        <dbReference type="EMBL" id="OWA52055.1"/>
    </source>
</evidence>
<comment type="caution">
    <text evidence="9">The sequence shown here is derived from an EMBL/GenBank/DDBJ whole genome shotgun (WGS) entry which is preliminary data.</text>
</comment>
<dbReference type="InterPro" id="IPR023214">
    <property type="entry name" value="HAD_sf"/>
</dbReference>
<proteinExistence type="inferred from homology"/>
<dbReference type="Pfam" id="PF00702">
    <property type="entry name" value="Hydrolase"/>
    <property type="match status" value="1"/>
</dbReference>
<reference evidence="10" key="1">
    <citation type="submission" date="2017-01" db="EMBL/GenBank/DDBJ databases">
        <title>Comparative genomics of anhydrobiosis in the tardigrade Hypsibius dujardini.</title>
        <authorList>
            <person name="Yoshida Y."/>
            <person name="Koutsovoulos G."/>
            <person name="Laetsch D."/>
            <person name="Stevens L."/>
            <person name="Kumar S."/>
            <person name="Horikawa D."/>
            <person name="Ishino K."/>
            <person name="Komine S."/>
            <person name="Tomita M."/>
            <person name="Blaxter M."/>
            <person name="Arakawa K."/>
        </authorList>
    </citation>
    <scope>NUCLEOTIDE SEQUENCE [LARGE SCALE GENOMIC DNA]</scope>
    <source>
        <strain evidence="10">Z151</strain>
    </source>
</reference>
<dbReference type="InterPro" id="IPR006439">
    <property type="entry name" value="HAD-SF_hydro_IA"/>
</dbReference>
<dbReference type="GO" id="GO:1990738">
    <property type="term" value="F:pseudouridine 5'-phosphatase activity"/>
    <property type="evidence" value="ECO:0007669"/>
    <property type="project" value="UniProtKB-EC"/>
</dbReference>
<evidence type="ECO:0000256" key="7">
    <source>
        <dbReference type="ARBA" id="ARBA00066578"/>
    </source>
</evidence>
<keyword evidence="3" id="KW-0479">Metal-binding</keyword>
<evidence type="ECO:0000313" key="10">
    <source>
        <dbReference type="Proteomes" id="UP000192578"/>
    </source>
</evidence>
<evidence type="ECO:0000256" key="1">
    <source>
        <dbReference type="ARBA" id="ARBA00001946"/>
    </source>
</evidence>
<dbReference type="FunFam" id="3.40.50.1000:FF:000055">
    <property type="entry name" value="Haloacid dehalogenase-like hydrolase family protein"/>
    <property type="match status" value="1"/>
</dbReference>
<dbReference type="PANTHER" id="PTHR18901:SF38">
    <property type="entry name" value="PSEUDOURIDINE-5'-PHOSPHATASE"/>
    <property type="match status" value="1"/>
</dbReference>
<dbReference type="OrthoDB" id="40579at2759"/>
<keyword evidence="10" id="KW-1185">Reference proteome</keyword>
<dbReference type="EMBL" id="MTYJ01000249">
    <property type="protein sequence ID" value="OWA52055.1"/>
    <property type="molecule type" value="Genomic_DNA"/>
</dbReference>
<dbReference type="SFLD" id="SFLDS00003">
    <property type="entry name" value="Haloacid_Dehalogenase"/>
    <property type="match status" value="1"/>
</dbReference>
<evidence type="ECO:0000256" key="2">
    <source>
        <dbReference type="ARBA" id="ARBA00006171"/>
    </source>
</evidence>
<comment type="cofactor">
    <cofactor evidence="1">
        <name>Mg(2+)</name>
        <dbReference type="ChEBI" id="CHEBI:18420"/>
    </cofactor>
</comment>
<dbReference type="GO" id="GO:0046872">
    <property type="term" value="F:metal ion binding"/>
    <property type="evidence" value="ECO:0007669"/>
    <property type="project" value="UniProtKB-KW"/>
</dbReference>
<accession>A0A9X6RLJ5</accession>
<keyword evidence="5" id="KW-0460">Magnesium</keyword>
<organism evidence="9 10">
    <name type="scientific">Hypsibius exemplaris</name>
    <name type="common">Freshwater tardigrade</name>
    <dbReference type="NCBI Taxonomy" id="2072580"/>
    <lineage>
        <taxon>Eukaryota</taxon>
        <taxon>Metazoa</taxon>
        <taxon>Ecdysozoa</taxon>
        <taxon>Tardigrada</taxon>
        <taxon>Eutardigrada</taxon>
        <taxon>Parachela</taxon>
        <taxon>Hypsibioidea</taxon>
        <taxon>Hypsibiidae</taxon>
        <taxon>Hypsibius</taxon>
    </lineage>
</organism>
<dbReference type="AlphaFoldDB" id="A0A9X6RLJ5"/>
<dbReference type="InterPro" id="IPR023198">
    <property type="entry name" value="PGP-like_dom2"/>
</dbReference>
<dbReference type="NCBIfam" id="TIGR01509">
    <property type="entry name" value="HAD-SF-IA-v3"/>
    <property type="match status" value="1"/>
</dbReference>
<dbReference type="InterPro" id="IPR036412">
    <property type="entry name" value="HAD-like_sf"/>
</dbReference>
<dbReference type="PANTHER" id="PTHR18901">
    <property type="entry name" value="2-DEOXYGLUCOSE-6-PHOSPHATE PHOSPHATASE 2"/>
    <property type="match status" value="1"/>
</dbReference>
<evidence type="ECO:0000256" key="5">
    <source>
        <dbReference type="ARBA" id="ARBA00022842"/>
    </source>
</evidence>
<evidence type="ECO:0000256" key="4">
    <source>
        <dbReference type="ARBA" id="ARBA00022801"/>
    </source>
</evidence>
<comment type="catalytic activity">
    <reaction evidence="6">
        <text>psi-UMP + H2O = pseudouridine + phosphate</text>
        <dbReference type="Rhea" id="RHEA:10944"/>
        <dbReference type="ChEBI" id="CHEBI:15377"/>
        <dbReference type="ChEBI" id="CHEBI:17802"/>
        <dbReference type="ChEBI" id="CHEBI:43474"/>
        <dbReference type="ChEBI" id="CHEBI:58380"/>
        <dbReference type="EC" id="3.1.3.96"/>
    </reaction>
</comment>
<protein>
    <recommendedName>
        <fullName evidence="7">pseudouridine 5'-phosphatase</fullName>
        <ecNumber evidence="7">3.1.3.96</ecNumber>
    </recommendedName>
    <alternativeName>
        <fullName evidence="8">Pseudouridine-5'-monophosphatase</fullName>
    </alternativeName>
</protein>